<dbReference type="GeneID" id="37269845"/>
<evidence type="ECO:0000256" key="3">
    <source>
        <dbReference type="ARBA" id="ARBA00022692"/>
    </source>
</evidence>
<evidence type="ECO:0000256" key="8">
    <source>
        <dbReference type="ARBA" id="ARBA00038077"/>
    </source>
</evidence>
<keyword evidence="5" id="KW-1133">Transmembrane helix</keyword>
<comment type="similarity">
    <text evidence="8">Belongs to the PET100 family.</text>
</comment>
<proteinExistence type="inferred from homology"/>
<evidence type="ECO:0000256" key="5">
    <source>
        <dbReference type="ARBA" id="ARBA00022989"/>
    </source>
</evidence>
<evidence type="ECO:0000313" key="11">
    <source>
        <dbReference type="EMBL" id="PWN98118.1"/>
    </source>
</evidence>
<dbReference type="EMBL" id="KZ819292">
    <property type="protein sequence ID" value="PWN98118.1"/>
    <property type="molecule type" value="Genomic_DNA"/>
</dbReference>
<dbReference type="PANTHER" id="PTHR33968">
    <property type="entry name" value="PROTEIN PET100 HOMOLOG, MITOCHONDRIAL"/>
    <property type="match status" value="1"/>
</dbReference>
<protein>
    <submittedName>
        <fullName evidence="11">Uncharacterized protein</fullName>
    </submittedName>
</protein>
<feature type="signal peptide" evidence="10">
    <location>
        <begin position="1"/>
        <end position="28"/>
    </location>
</feature>
<dbReference type="GO" id="GO:0051082">
    <property type="term" value="F:unfolded protein binding"/>
    <property type="evidence" value="ECO:0007669"/>
    <property type="project" value="TreeGrafter"/>
</dbReference>
<comment type="subcellular location">
    <subcellularLocation>
        <location evidence="1">Membrane</location>
        <topology evidence="1">Single-pass membrane protein</topology>
    </subcellularLocation>
    <subcellularLocation>
        <location evidence="2">Mitochondrion membrane</location>
    </subcellularLocation>
</comment>
<evidence type="ECO:0000256" key="6">
    <source>
        <dbReference type="ARBA" id="ARBA00023128"/>
    </source>
</evidence>
<reference evidence="11 12" key="1">
    <citation type="journal article" date="2018" name="Mol. Biol. Evol.">
        <title>Broad Genomic Sampling Reveals a Smut Pathogenic Ancestry of the Fungal Clade Ustilaginomycotina.</title>
        <authorList>
            <person name="Kijpornyongpan T."/>
            <person name="Mondo S.J."/>
            <person name="Barry K."/>
            <person name="Sandor L."/>
            <person name="Lee J."/>
            <person name="Lipzen A."/>
            <person name="Pangilinan J."/>
            <person name="LaButti K."/>
            <person name="Hainaut M."/>
            <person name="Henrissat B."/>
            <person name="Grigoriev I.V."/>
            <person name="Spatafora J.W."/>
            <person name="Aime M.C."/>
        </authorList>
    </citation>
    <scope>NUCLEOTIDE SEQUENCE [LARGE SCALE GENOMIC DNA]</scope>
    <source>
        <strain evidence="11 12">MCA 4186</strain>
    </source>
</reference>
<keyword evidence="12" id="KW-1185">Reference proteome</keyword>
<dbReference type="Pfam" id="PF09803">
    <property type="entry name" value="Pet100"/>
    <property type="match status" value="1"/>
</dbReference>
<feature type="chain" id="PRO_5016393996" evidence="10">
    <location>
        <begin position="29"/>
        <end position="178"/>
    </location>
</feature>
<accession>A0A316ZAS2</accession>
<dbReference type="GO" id="GO:0005743">
    <property type="term" value="C:mitochondrial inner membrane"/>
    <property type="evidence" value="ECO:0007669"/>
    <property type="project" value="TreeGrafter"/>
</dbReference>
<evidence type="ECO:0000256" key="9">
    <source>
        <dbReference type="SAM" id="MobiDB-lite"/>
    </source>
</evidence>
<dbReference type="OrthoDB" id="18175at2759"/>
<keyword evidence="7" id="KW-0472">Membrane</keyword>
<evidence type="ECO:0000256" key="1">
    <source>
        <dbReference type="ARBA" id="ARBA00004167"/>
    </source>
</evidence>
<organism evidence="11 12">
    <name type="scientific">Tilletiopsis washingtonensis</name>
    <dbReference type="NCBI Taxonomy" id="58919"/>
    <lineage>
        <taxon>Eukaryota</taxon>
        <taxon>Fungi</taxon>
        <taxon>Dikarya</taxon>
        <taxon>Basidiomycota</taxon>
        <taxon>Ustilaginomycotina</taxon>
        <taxon>Exobasidiomycetes</taxon>
        <taxon>Entylomatales</taxon>
        <taxon>Entylomatales incertae sedis</taxon>
        <taxon>Tilletiopsis</taxon>
    </lineage>
</organism>
<evidence type="ECO:0000313" key="12">
    <source>
        <dbReference type="Proteomes" id="UP000245946"/>
    </source>
</evidence>
<dbReference type="RefSeq" id="XP_025598397.1">
    <property type="nucleotide sequence ID" value="XM_025742301.1"/>
</dbReference>
<feature type="compositionally biased region" description="Low complexity" evidence="9">
    <location>
        <begin position="87"/>
        <end position="119"/>
    </location>
</feature>
<keyword evidence="4" id="KW-0809">Transit peptide</keyword>
<feature type="region of interest" description="Disordered" evidence="9">
    <location>
        <begin position="142"/>
        <end position="178"/>
    </location>
</feature>
<keyword evidence="10" id="KW-0732">Signal</keyword>
<dbReference type="Proteomes" id="UP000245946">
    <property type="component" value="Unassembled WGS sequence"/>
</dbReference>
<keyword evidence="6" id="KW-0496">Mitochondrion</keyword>
<sequence>MAGPNVELFKFGLYLFFPLAIMIHVGDPDWYERHVRPIRDSFWPSPDTLYVPPRDQASIKSELERLRAERRAKAAQAIAEAKREPRSSSSSSSPSSFSSSSSSTTAPSPAQPARTTAPAHASATGASDSLLRLGPLIREASLRNGLTPPAGLAAERESETQRRARREAWAAQSRGRAV</sequence>
<evidence type="ECO:0000256" key="7">
    <source>
        <dbReference type="ARBA" id="ARBA00023136"/>
    </source>
</evidence>
<evidence type="ECO:0000256" key="2">
    <source>
        <dbReference type="ARBA" id="ARBA00004325"/>
    </source>
</evidence>
<gene>
    <name evidence="11" type="ORF">FA09DRAFT_329748</name>
</gene>
<dbReference type="AlphaFoldDB" id="A0A316ZAS2"/>
<feature type="compositionally biased region" description="Basic and acidic residues" evidence="9">
    <location>
        <begin position="154"/>
        <end position="168"/>
    </location>
</feature>
<dbReference type="GO" id="GO:0033617">
    <property type="term" value="P:mitochondrial respiratory chain complex IV assembly"/>
    <property type="evidence" value="ECO:0007669"/>
    <property type="project" value="InterPro"/>
</dbReference>
<evidence type="ECO:0000256" key="4">
    <source>
        <dbReference type="ARBA" id="ARBA00022946"/>
    </source>
</evidence>
<dbReference type="STRING" id="58919.A0A316ZAS2"/>
<name>A0A316ZAS2_9BASI</name>
<dbReference type="InterPro" id="IPR018625">
    <property type="entry name" value="Pet100"/>
</dbReference>
<dbReference type="PANTHER" id="PTHR33968:SF1">
    <property type="entry name" value="PROTEIN PET100 HOMOLOG, MITOCHONDRIAL"/>
    <property type="match status" value="1"/>
</dbReference>
<keyword evidence="3" id="KW-0812">Transmembrane</keyword>
<feature type="region of interest" description="Disordered" evidence="9">
    <location>
        <begin position="70"/>
        <end position="128"/>
    </location>
</feature>
<evidence type="ECO:0000256" key="10">
    <source>
        <dbReference type="SAM" id="SignalP"/>
    </source>
</evidence>